<proteinExistence type="predicted"/>
<reference evidence="2 3" key="1">
    <citation type="submission" date="2019-06" db="EMBL/GenBank/DDBJ databases">
        <title>Genome sequence of Deinococcus radiopugnans ATCC 19172.</title>
        <authorList>
            <person name="Maclea K.S."/>
            <person name="Maynard C.R."/>
        </authorList>
    </citation>
    <scope>NUCLEOTIDE SEQUENCE [LARGE SCALE GENOMIC DNA]</scope>
    <source>
        <strain evidence="2 3">ATCC 19172</strain>
    </source>
</reference>
<organism evidence="2 3">
    <name type="scientific">Deinococcus radiopugnans ATCC 19172</name>
    <dbReference type="NCBI Taxonomy" id="585398"/>
    <lineage>
        <taxon>Bacteria</taxon>
        <taxon>Thermotogati</taxon>
        <taxon>Deinococcota</taxon>
        <taxon>Deinococci</taxon>
        <taxon>Deinococcales</taxon>
        <taxon>Deinococcaceae</taxon>
        <taxon>Deinococcus</taxon>
    </lineage>
</organism>
<sequence>MAFNIHRTLFDPHGELDDEARASYQLALIEQFHASPEGRAHFQGNDTSGSWTDVFLTYAVTHGGVTPAQMTVADLDEVLLEIFPRQVSTTPDSAPEIVTELQAFWRFLGREYALPQAPELLEFLGDEAAESLAQELGNPENFGPAKSMMMLGAERGFDMTSEAGIRSWMQTYNAELAQGRGIPIPLRGERTAAAKKAHAKMRRNMAKASRKKNRKK</sequence>
<name>A0A5C4XX59_9DEIO</name>
<evidence type="ECO:0000313" key="4">
    <source>
        <dbReference type="Proteomes" id="UP000629870"/>
    </source>
</evidence>
<gene>
    <name evidence="2" type="ORF">FHR04_17225</name>
    <name evidence="1" type="ORF">HNQ04_003581</name>
</gene>
<dbReference type="AlphaFoldDB" id="A0A5C4XX59"/>
<protein>
    <submittedName>
        <fullName evidence="2">Uncharacterized protein</fullName>
    </submittedName>
</protein>
<reference evidence="1 4" key="2">
    <citation type="submission" date="2020-08" db="EMBL/GenBank/DDBJ databases">
        <title>Genomic Encyclopedia of Type Strains, Phase IV (KMG-IV): sequencing the most valuable type-strain genomes for metagenomic binning, comparative biology and taxonomic classification.</title>
        <authorList>
            <person name="Goeker M."/>
        </authorList>
    </citation>
    <scope>NUCLEOTIDE SEQUENCE [LARGE SCALE GENOMIC DNA]</scope>
    <source>
        <strain evidence="1 4">DSM 12027</strain>
    </source>
</reference>
<dbReference type="EMBL" id="VDMO01000025">
    <property type="protein sequence ID" value="TNM68075.1"/>
    <property type="molecule type" value="Genomic_DNA"/>
</dbReference>
<dbReference type="RefSeq" id="WP_139404475.1">
    <property type="nucleotide sequence ID" value="NZ_JACHEW010000027.1"/>
</dbReference>
<comment type="caution">
    <text evidence="2">The sequence shown here is derived from an EMBL/GenBank/DDBJ whole genome shotgun (WGS) entry which is preliminary data.</text>
</comment>
<evidence type="ECO:0000313" key="2">
    <source>
        <dbReference type="EMBL" id="TNM68075.1"/>
    </source>
</evidence>
<dbReference type="Proteomes" id="UP000313988">
    <property type="component" value="Unassembled WGS sequence"/>
</dbReference>
<keyword evidence="4" id="KW-1185">Reference proteome</keyword>
<dbReference type="OrthoDB" id="9801392at2"/>
<evidence type="ECO:0000313" key="3">
    <source>
        <dbReference type="Proteomes" id="UP000313988"/>
    </source>
</evidence>
<accession>A0A5C4XX59</accession>
<evidence type="ECO:0000313" key="1">
    <source>
        <dbReference type="EMBL" id="MBB6018303.1"/>
    </source>
</evidence>
<dbReference type="Proteomes" id="UP000629870">
    <property type="component" value="Unassembled WGS sequence"/>
</dbReference>
<dbReference type="EMBL" id="JACHEW010000027">
    <property type="protein sequence ID" value="MBB6018303.1"/>
    <property type="molecule type" value="Genomic_DNA"/>
</dbReference>